<gene>
    <name evidence="2" type="ORF">SNE40_001600</name>
</gene>
<comment type="caution">
    <text evidence="2">The sequence shown here is derived from an EMBL/GenBank/DDBJ whole genome shotgun (WGS) entry which is preliminary data.</text>
</comment>
<keyword evidence="3" id="KW-1185">Reference proteome</keyword>
<sequence length="309" mass="35703">MDLSISEDFVKEVMMSNTNNVFMDESFPQGRTNPNGNGRPRLNSSKRTHSEDPDDVSDQISMKKVKPESCGEPDNNQLKLLIQMVGGSSEQTNRTHTQVTEQINDVERKIEERVTEIIDKRLNSELQKMEIKVKDVICTEITNDTRKEINKLRNDIDNKISHLEQNISDKPLNSDQNETEIKLVIKNLESYEGENDINLLTVTENVITEGLQLTHVKVKKAERSRKHPMNKNANPGIVIITLENINDKYKIMNKKRTLRTNDKFKNLYIEILKSPEERRQEQNFRRIIKELGKSNELVFKGGRLCDKTA</sequence>
<name>A0AAN8Q8B5_PATCE</name>
<dbReference type="EMBL" id="JAZGQO010000001">
    <property type="protein sequence ID" value="KAK6196363.1"/>
    <property type="molecule type" value="Genomic_DNA"/>
</dbReference>
<protein>
    <submittedName>
        <fullName evidence="2">Uncharacterized protein</fullName>
    </submittedName>
</protein>
<reference evidence="2 3" key="1">
    <citation type="submission" date="2024-01" db="EMBL/GenBank/DDBJ databases">
        <title>The genome of the rayed Mediterranean limpet Patella caerulea (Linnaeus, 1758).</title>
        <authorList>
            <person name="Anh-Thu Weber A."/>
            <person name="Halstead-Nussloch G."/>
        </authorList>
    </citation>
    <scope>NUCLEOTIDE SEQUENCE [LARGE SCALE GENOMIC DNA]</scope>
    <source>
        <strain evidence="2">AATW-2023a</strain>
        <tissue evidence="2">Whole specimen</tissue>
    </source>
</reference>
<dbReference type="AlphaFoldDB" id="A0AAN8Q8B5"/>
<accession>A0AAN8Q8B5</accession>
<proteinExistence type="predicted"/>
<evidence type="ECO:0000313" key="3">
    <source>
        <dbReference type="Proteomes" id="UP001347796"/>
    </source>
</evidence>
<evidence type="ECO:0000256" key="1">
    <source>
        <dbReference type="SAM" id="MobiDB-lite"/>
    </source>
</evidence>
<feature type="region of interest" description="Disordered" evidence="1">
    <location>
        <begin position="21"/>
        <end position="75"/>
    </location>
</feature>
<organism evidence="2 3">
    <name type="scientific">Patella caerulea</name>
    <name type="common">Rayed Mediterranean limpet</name>
    <dbReference type="NCBI Taxonomy" id="87958"/>
    <lineage>
        <taxon>Eukaryota</taxon>
        <taxon>Metazoa</taxon>
        <taxon>Spiralia</taxon>
        <taxon>Lophotrochozoa</taxon>
        <taxon>Mollusca</taxon>
        <taxon>Gastropoda</taxon>
        <taxon>Patellogastropoda</taxon>
        <taxon>Patelloidea</taxon>
        <taxon>Patellidae</taxon>
        <taxon>Patella</taxon>
    </lineage>
</organism>
<evidence type="ECO:0000313" key="2">
    <source>
        <dbReference type="EMBL" id="KAK6196363.1"/>
    </source>
</evidence>
<dbReference type="Proteomes" id="UP001347796">
    <property type="component" value="Unassembled WGS sequence"/>
</dbReference>